<dbReference type="PANTHER" id="PTHR12304">
    <property type="entry name" value="INOSINE-URIDINE PREFERRING NUCLEOSIDE HYDROLASE"/>
    <property type="match status" value="1"/>
</dbReference>
<keyword evidence="1 4" id="KW-0378">Hydrolase</keyword>
<dbReference type="SUPFAM" id="SSF53590">
    <property type="entry name" value="Nucleoside hydrolase"/>
    <property type="match status" value="1"/>
</dbReference>
<keyword evidence="2" id="KW-0326">Glycosidase</keyword>
<reference evidence="4 5" key="1">
    <citation type="submission" date="2022-08" db="EMBL/GenBank/DDBJ databases">
        <title>Tractidigestivibacter montrealensis type strain KD21.</title>
        <authorList>
            <person name="Diop K."/>
            <person name="Richard C."/>
            <person name="Routy B."/>
        </authorList>
    </citation>
    <scope>NUCLEOTIDE SEQUENCE [LARGE SCALE GENOMIC DNA]</scope>
    <source>
        <strain evidence="4 5">KD21</strain>
    </source>
</reference>
<evidence type="ECO:0000313" key="4">
    <source>
        <dbReference type="EMBL" id="MCR9037331.1"/>
    </source>
</evidence>
<dbReference type="EMBL" id="JANSKA010000008">
    <property type="protein sequence ID" value="MCR9037331.1"/>
    <property type="molecule type" value="Genomic_DNA"/>
</dbReference>
<dbReference type="CDD" id="cd02650">
    <property type="entry name" value="nuc_hydro_CaPnhB"/>
    <property type="match status" value="1"/>
</dbReference>
<dbReference type="InterPro" id="IPR023186">
    <property type="entry name" value="IUNH"/>
</dbReference>
<comment type="caution">
    <text evidence="4">The sequence shown here is derived from an EMBL/GenBank/DDBJ whole genome shotgun (WGS) entry which is preliminary data.</text>
</comment>
<dbReference type="Proteomes" id="UP001204320">
    <property type="component" value="Unassembled WGS sequence"/>
</dbReference>
<protein>
    <submittedName>
        <fullName evidence="4">Nucleoside hydrolase</fullName>
    </submittedName>
</protein>
<organism evidence="4 5">
    <name type="scientific">Tractidigestivibacter montrealensis</name>
    <dbReference type="NCBI Taxonomy" id="2972466"/>
    <lineage>
        <taxon>Bacteria</taxon>
        <taxon>Bacillati</taxon>
        <taxon>Actinomycetota</taxon>
        <taxon>Coriobacteriia</taxon>
        <taxon>Coriobacteriales</taxon>
        <taxon>Atopobiaceae</taxon>
        <taxon>Tractidigestivibacter</taxon>
    </lineage>
</organism>
<dbReference type="GO" id="GO:0016787">
    <property type="term" value="F:hydrolase activity"/>
    <property type="evidence" value="ECO:0007669"/>
    <property type="project" value="UniProtKB-KW"/>
</dbReference>
<name>A0ABT1ZAU9_9ACTN</name>
<sequence length="321" mass="33804">MKKILLDMDVGIDDSVALAYAIVNPDIDLVGVTATFGNVHVGQSVCNARFLLDLLGARDVPVEAGLSHPLGADKFLRSDDVVRIHGADGVGNIGEKYGVPTPGKDQLDAPGTGVDLILEAARRYGKNLTLVPTGPLTNIATAIRQDPQVMAGIADIVMMGGALTVTGNVTEAAEANIIADPLACKEVFESGVPVTMVGLDVTMRTLLTSENTAAWRATGSRAGRYLADMLDYYIDQHVGMYSLHGCCYAHDPSAVVCALHPEWFQTLRLPLTCVTSGPDAGRTTCSSQCVEYSASATTRACVDVDALAVARDINQTLLSGL</sequence>
<dbReference type="InterPro" id="IPR036452">
    <property type="entry name" value="Ribo_hydro-like"/>
</dbReference>
<evidence type="ECO:0000313" key="5">
    <source>
        <dbReference type="Proteomes" id="UP001204320"/>
    </source>
</evidence>
<gene>
    <name evidence="4" type="ORF">NVS32_10260</name>
</gene>
<dbReference type="RefSeq" id="WP_258499728.1">
    <property type="nucleotide sequence ID" value="NZ_JANSKA010000008.1"/>
</dbReference>
<dbReference type="PANTHER" id="PTHR12304:SF4">
    <property type="entry name" value="URIDINE NUCLEOSIDASE"/>
    <property type="match status" value="1"/>
</dbReference>
<proteinExistence type="predicted"/>
<feature type="domain" description="Inosine/uridine-preferring nucleoside hydrolase" evidence="3">
    <location>
        <begin position="4"/>
        <end position="306"/>
    </location>
</feature>
<keyword evidence="5" id="KW-1185">Reference proteome</keyword>
<dbReference type="Gene3D" id="3.90.245.10">
    <property type="entry name" value="Ribonucleoside hydrolase-like"/>
    <property type="match status" value="1"/>
</dbReference>
<accession>A0ABT1ZAU9</accession>
<evidence type="ECO:0000256" key="1">
    <source>
        <dbReference type="ARBA" id="ARBA00022801"/>
    </source>
</evidence>
<evidence type="ECO:0000259" key="3">
    <source>
        <dbReference type="Pfam" id="PF01156"/>
    </source>
</evidence>
<evidence type="ECO:0000256" key="2">
    <source>
        <dbReference type="ARBA" id="ARBA00023295"/>
    </source>
</evidence>
<dbReference type="Pfam" id="PF01156">
    <property type="entry name" value="IU_nuc_hydro"/>
    <property type="match status" value="1"/>
</dbReference>
<dbReference type="InterPro" id="IPR001910">
    <property type="entry name" value="Inosine/uridine_hydrolase_dom"/>
</dbReference>